<dbReference type="InParanoid" id="A0A401GYM1"/>
<name>A0A401GYM1_9APHY</name>
<dbReference type="RefSeq" id="XP_027618179.1">
    <property type="nucleotide sequence ID" value="XM_027762378.1"/>
</dbReference>
<protein>
    <submittedName>
        <fullName evidence="2">Uncharacterized protein</fullName>
    </submittedName>
</protein>
<evidence type="ECO:0000256" key="1">
    <source>
        <dbReference type="SAM" id="MobiDB-lite"/>
    </source>
</evidence>
<dbReference type="EMBL" id="BFAD01000010">
    <property type="protein sequence ID" value="GBE87266.1"/>
    <property type="molecule type" value="Genomic_DNA"/>
</dbReference>
<comment type="caution">
    <text evidence="2">The sequence shown here is derived from an EMBL/GenBank/DDBJ whole genome shotgun (WGS) entry which is preliminary data.</text>
</comment>
<keyword evidence="3" id="KW-1185">Reference proteome</keyword>
<dbReference type="GeneID" id="38784183"/>
<evidence type="ECO:0000313" key="2">
    <source>
        <dbReference type="EMBL" id="GBE87266.1"/>
    </source>
</evidence>
<reference evidence="2 3" key="1">
    <citation type="journal article" date="2018" name="Sci. Rep.">
        <title>Genome sequence of the cauliflower mushroom Sparassis crispa (Hanabiratake) and its association with beneficial usage.</title>
        <authorList>
            <person name="Kiyama R."/>
            <person name="Furutani Y."/>
            <person name="Kawaguchi K."/>
            <person name="Nakanishi T."/>
        </authorList>
    </citation>
    <scope>NUCLEOTIDE SEQUENCE [LARGE SCALE GENOMIC DNA]</scope>
</reference>
<dbReference type="AlphaFoldDB" id="A0A401GYM1"/>
<feature type="region of interest" description="Disordered" evidence="1">
    <location>
        <begin position="124"/>
        <end position="151"/>
    </location>
</feature>
<evidence type="ECO:0000313" key="3">
    <source>
        <dbReference type="Proteomes" id="UP000287166"/>
    </source>
</evidence>
<sequence>MIDGYSRSRSSILSRPIGGLLAAWTCRCSQHHTLLRRTRILLYTLPELPTMIRRALCFSPEPPQYRRPSVVLRFTGRAAKIPLELLGGRRDACVYRISCEHWSMDETRSRRCPRRGADLVVHTPHRSTPNLVKKSHGGRHVHDRIPHSPSR</sequence>
<gene>
    <name evidence="2" type="ORF">SCP_1005130</name>
</gene>
<dbReference type="Proteomes" id="UP000287166">
    <property type="component" value="Unassembled WGS sequence"/>
</dbReference>
<proteinExistence type="predicted"/>
<accession>A0A401GYM1</accession>
<organism evidence="2 3">
    <name type="scientific">Sparassis crispa</name>
    <dbReference type="NCBI Taxonomy" id="139825"/>
    <lineage>
        <taxon>Eukaryota</taxon>
        <taxon>Fungi</taxon>
        <taxon>Dikarya</taxon>
        <taxon>Basidiomycota</taxon>
        <taxon>Agaricomycotina</taxon>
        <taxon>Agaricomycetes</taxon>
        <taxon>Polyporales</taxon>
        <taxon>Sparassidaceae</taxon>
        <taxon>Sparassis</taxon>
    </lineage>
</organism>
<feature type="compositionally biased region" description="Basic residues" evidence="1">
    <location>
        <begin position="133"/>
        <end position="142"/>
    </location>
</feature>